<dbReference type="PANTHER" id="PTHR48045">
    <property type="entry name" value="UDP-GLYCOSYLTRANSFERASE 72B1"/>
    <property type="match status" value="1"/>
</dbReference>
<keyword evidence="2" id="KW-1185">Reference proteome</keyword>
<dbReference type="Proteomes" id="UP000306102">
    <property type="component" value="Unassembled WGS sequence"/>
</dbReference>
<accession>A0A4S4E080</accession>
<proteinExistence type="predicted"/>
<dbReference type="Gene3D" id="3.40.50.2000">
    <property type="entry name" value="Glycogen Phosphorylase B"/>
    <property type="match status" value="1"/>
</dbReference>
<name>A0A4S4E080_CAMSN</name>
<dbReference type="AlphaFoldDB" id="A0A4S4E080"/>
<dbReference type="EMBL" id="SDRB02008695">
    <property type="protein sequence ID" value="THG09182.1"/>
    <property type="molecule type" value="Genomic_DNA"/>
</dbReference>
<dbReference type="PANTHER" id="PTHR48045:SF21">
    <property type="entry name" value="UDP-GLYCOSYLTRANSFERASE 83A1"/>
    <property type="match status" value="1"/>
</dbReference>
<gene>
    <name evidence="1" type="ORF">TEA_017903</name>
</gene>
<sequence>MIQLSPTMPAIHASKLVWACIRDLATNKAVFEMVSRNKKSVKVANWLICNSAFELSFTVFDYNKFQELALGIELTNRPFLWVVRPDLNHDHGKDLNHDHAFPNGFRDRVGNRGQIIGTESPICSLLLEPLWMELHHRRSEQWSSFPLLALLC</sequence>
<reference evidence="1 2" key="1">
    <citation type="journal article" date="2018" name="Proc. Natl. Acad. Sci. U.S.A.">
        <title>Draft genome sequence of Camellia sinensis var. sinensis provides insights into the evolution of the tea genome and tea quality.</title>
        <authorList>
            <person name="Wei C."/>
            <person name="Yang H."/>
            <person name="Wang S."/>
            <person name="Zhao J."/>
            <person name="Liu C."/>
            <person name="Gao L."/>
            <person name="Xia E."/>
            <person name="Lu Y."/>
            <person name="Tai Y."/>
            <person name="She G."/>
            <person name="Sun J."/>
            <person name="Cao H."/>
            <person name="Tong W."/>
            <person name="Gao Q."/>
            <person name="Li Y."/>
            <person name="Deng W."/>
            <person name="Jiang X."/>
            <person name="Wang W."/>
            <person name="Chen Q."/>
            <person name="Zhang S."/>
            <person name="Li H."/>
            <person name="Wu J."/>
            <person name="Wang P."/>
            <person name="Li P."/>
            <person name="Shi C."/>
            <person name="Zheng F."/>
            <person name="Jian J."/>
            <person name="Huang B."/>
            <person name="Shan D."/>
            <person name="Shi M."/>
            <person name="Fang C."/>
            <person name="Yue Y."/>
            <person name="Li F."/>
            <person name="Li D."/>
            <person name="Wei S."/>
            <person name="Han B."/>
            <person name="Jiang C."/>
            <person name="Yin Y."/>
            <person name="Xia T."/>
            <person name="Zhang Z."/>
            <person name="Bennetzen J.L."/>
            <person name="Zhao S."/>
            <person name="Wan X."/>
        </authorList>
    </citation>
    <scope>NUCLEOTIDE SEQUENCE [LARGE SCALE GENOMIC DNA]</scope>
    <source>
        <strain evidence="2">cv. Shuchazao</strain>
        <tissue evidence="1">Leaf</tissue>
    </source>
</reference>
<evidence type="ECO:0000313" key="1">
    <source>
        <dbReference type="EMBL" id="THG09182.1"/>
    </source>
</evidence>
<protein>
    <submittedName>
        <fullName evidence="1">Uncharacterized protein</fullName>
    </submittedName>
</protein>
<comment type="caution">
    <text evidence="1">The sequence shown here is derived from an EMBL/GenBank/DDBJ whole genome shotgun (WGS) entry which is preliminary data.</text>
</comment>
<evidence type="ECO:0000313" key="2">
    <source>
        <dbReference type="Proteomes" id="UP000306102"/>
    </source>
</evidence>
<organism evidence="1 2">
    <name type="scientific">Camellia sinensis var. sinensis</name>
    <name type="common">China tea</name>
    <dbReference type="NCBI Taxonomy" id="542762"/>
    <lineage>
        <taxon>Eukaryota</taxon>
        <taxon>Viridiplantae</taxon>
        <taxon>Streptophyta</taxon>
        <taxon>Embryophyta</taxon>
        <taxon>Tracheophyta</taxon>
        <taxon>Spermatophyta</taxon>
        <taxon>Magnoliopsida</taxon>
        <taxon>eudicotyledons</taxon>
        <taxon>Gunneridae</taxon>
        <taxon>Pentapetalae</taxon>
        <taxon>asterids</taxon>
        <taxon>Ericales</taxon>
        <taxon>Theaceae</taxon>
        <taxon>Camellia</taxon>
    </lineage>
</organism>
<dbReference type="SUPFAM" id="SSF53756">
    <property type="entry name" value="UDP-Glycosyltransferase/glycogen phosphorylase"/>
    <property type="match status" value="1"/>
</dbReference>